<proteinExistence type="predicted"/>
<gene>
    <name evidence="1" type="ORF">DACRYDRAFT_109019</name>
</gene>
<dbReference type="HOGENOM" id="CLU_1547528_0_0_1"/>
<dbReference type="Proteomes" id="UP000030653">
    <property type="component" value="Unassembled WGS sequence"/>
</dbReference>
<dbReference type="STRING" id="1858805.M5FX33"/>
<protein>
    <submittedName>
        <fullName evidence="1">Uncharacterized protein</fullName>
    </submittedName>
</protein>
<dbReference type="OMA" id="WANERTR"/>
<sequence length="173" mass="20044">MAGLFSAAVMSLLPSPRLGVKRWANERTRIRELVHWVGNQIEEPQKPLVVLIRVEAPQLQPLHADTGYHVYMVWEMGHIRQEDGICRRVERRVHLTGNAGNYAYFADDIRAAGNISAEHHFIIFGTFTPEQRQRILWLAENVDFSPRWTVNTCRTWMWRLLTSMVAHGLISDE</sequence>
<dbReference type="OrthoDB" id="3235294at2759"/>
<dbReference type="EMBL" id="JH795867">
    <property type="protein sequence ID" value="EJU00280.1"/>
    <property type="molecule type" value="Genomic_DNA"/>
</dbReference>
<dbReference type="AlphaFoldDB" id="M5FX33"/>
<dbReference type="GeneID" id="63683850"/>
<keyword evidence="2" id="KW-1185">Reference proteome</keyword>
<dbReference type="RefSeq" id="XP_040627177.1">
    <property type="nucleotide sequence ID" value="XM_040768788.1"/>
</dbReference>
<reference evidence="1 2" key="1">
    <citation type="journal article" date="2012" name="Science">
        <title>The Paleozoic origin of enzymatic lignin decomposition reconstructed from 31 fungal genomes.</title>
        <authorList>
            <person name="Floudas D."/>
            <person name="Binder M."/>
            <person name="Riley R."/>
            <person name="Barry K."/>
            <person name="Blanchette R.A."/>
            <person name="Henrissat B."/>
            <person name="Martinez A.T."/>
            <person name="Otillar R."/>
            <person name="Spatafora J.W."/>
            <person name="Yadav J.S."/>
            <person name="Aerts A."/>
            <person name="Benoit I."/>
            <person name="Boyd A."/>
            <person name="Carlson A."/>
            <person name="Copeland A."/>
            <person name="Coutinho P.M."/>
            <person name="de Vries R.P."/>
            <person name="Ferreira P."/>
            <person name="Findley K."/>
            <person name="Foster B."/>
            <person name="Gaskell J."/>
            <person name="Glotzer D."/>
            <person name="Gorecki P."/>
            <person name="Heitman J."/>
            <person name="Hesse C."/>
            <person name="Hori C."/>
            <person name="Igarashi K."/>
            <person name="Jurgens J.A."/>
            <person name="Kallen N."/>
            <person name="Kersten P."/>
            <person name="Kohler A."/>
            <person name="Kuees U."/>
            <person name="Kumar T.K.A."/>
            <person name="Kuo A."/>
            <person name="LaButti K."/>
            <person name="Larrondo L.F."/>
            <person name="Lindquist E."/>
            <person name="Ling A."/>
            <person name="Lombard V."/>
            <person name="Lucas S."/>
            <person name="Lundell T."/>
            <person name="Martin R."/>
            <person name="McLaughlin D.J."/>
            <person name="Morgenstern I."/>
            <person name="Morin E."/>
            <person name="Murat C."/>
            <person name="Nagy L.G."/>
            <person name="Nolan M."/>
            <person name="Ohm R.A."/>
            <person name="Patyshakuliyeva A."/>
            <person name="Rokas A."/>
            <person name="Ruiz-Duenas F.J."/>
            <person name="Sabat G."/>
            <person name="Salamov A."/>
            <person name="Samejima M."/>
            <person name="Schmutz J."/>
            <person name="Slot J.C."/>
            <person name="St John F."/>
            <person name="Stenlid J."/>
            <person name="Sun H."/>
            <person name="Sun S."/>
            <person name="Syed K."/>
            <person name="Tsang A."/>
            <person name="Wiebenga A."/>
            <person name="Young D."/>
            <person name="Pisabarro A."/>
            <person name="Eastwood D.C."/>
            <person name="Martin F."/>
            <person name="Cullen D."/>
            <person name="Grigoriev I.V."/>
            <person name="Hibbett D.S."/>
        </authorList>
    </citation>
    <scope>NUCLEOTIDE SEQUENCE [LARGE SCALE GENOMIC DNA]</scope>
    <source>
        <strain evidence="1 2">DJM-731 SS1</strain>
    </source>
</reference>
<evidence type="ECO:0000313" key="2">
    <source>
        <dbReference type="Proteomes" id="UP000030653"/>
    </source>
</evidence>
<evidence type="ECO:0000313" key="1">
    <source>
        <dbReference type="EMBL" id="EJU00280.1"/>
    </source>
</evidence>
<organism evidence="1 2">
    <name type="scientific">Dacryopinax primogenitus (strain DJM 731)</name>
    <name type="common">Brown rot fungus</name>
    <dbReference type="NCBI Taxonomy" id="1858805"/>
    <lineage>
        <taxon>Eukaryota</taxon>
        <taxon>Fungi</taxon>
        <taxon>Dikarya</taxon>
        <taxon>Basidiomycota</taxon>
        <taxon>Agaricomycotina</taxon>
        <taxon>Dacrymycetes</taxon>
        <taxon>Dacrymycetales</taxon>
        <taxon>Dacrymycetaceae</taxon>
        <taxon>Dacryopinax</taxon>
    </lineage>
</organism>
<name>M5FX33_DACPD</name>
<accession>M5FX33</accession>